<sequence>ESIFKFKSSPSLIKLIGIIPPISLKEEKDIIEKSIQESLFK</sequence>
<proteinExistence type="predicted"/>
<dbReference type="AlphaFoldDB" id="X1AVR1"/>
<dbReference type="EMBL" id="BART01016837">
    <property type="protein sequence ID" value="GAG86810.1"/>
    <property type="molecule type" value="Genomic_DNA"/>
</dbReference>
<organism evidence="1">
    <name type="scientific">marine sediment metagenome</name>
    <dbReference type="NCBI Taxonomy" id="412755"/>
    <lineage>
        <taxon>unclassified sequences</taxon>
        <taxon>metagenomes</taxon>
        <taxon>ecological metagenomes</taxon>
    </lineage>
</organism>
<evidence type="ECO:0000313" key="1">
    <source>
        <dbReference type="EMBL" id="GAG86810.1"/>
    </source>
</evidence>
<gene>
    <name evidence="1" type="ORF">S01H4_32257</name>
</gene>
<feature type="non-terminal residue" evidence="1">
    <location>
        <position position="1"/>
    </location>
</feature>
<comment type="caution">
    <text evidence="1">The sequence shown here is derived from an EMBL/GenBank/DDBJ whole genome shotgun (WGS) entry which is preliminary data.</text>
</comment>
<name>X1AVR1_9ZZZZ</name>
<reference evidence="1" key="1">
    <citation type="journal article" date="2014" name="Front. Microbiol.">
        <title>High frequency of phylogenetically diverse reductive dehalogenase-homologous genes in deep subseafloor sedimentary metagenomes.</title>
        <authorList>
            <person name="Kawai M."/>
            <person name="Futagami T."/>
            <person name="Toyoda A."/>
            <person name="Takaki Y."/>
            <person name="Nishi S."/>
            <person name="Hori S."/>
            <person name="Arai W."/>
            <person name="Tsubouchi T."/>
            <person name="Morono Y."/>
            <person name="Uchiyama I."/>
            <person name="Ito T."/>
            <person name="Fujiyama A."/>
            <person name="Inagaki F."/>
            <person name="Takami H."/>
        </authorList>
    </citation>
    <scope>NUCLEOTIDE SEQUENCE</scope>
    <source>
        <strain evidence="1">Expedition CK06-06</strain>
    </source>
</reference>
<accession>X1AVR1</accession>
<protein>
    <submittedName>
        <fullName evidence="1">Uncharacterized protein</fullName>
    </submittedName>
</protein>